<evidence type="ECO:0000256" key="1">
    <source>
        <dbReference type="SAM" id="MobiDB-lite"/>
    </source>
</evidence>
<organism evidence="2 3">
    <name type="scientific">Riccia sorocarpa</name>
    <dbReference type="NCBI Taxonomy" id="122646"/>
    <lineage>
        <taxon>Eukaryota</taxon>
        <taxon>Viridiplantae</taxon>
        <taxon>Streptophyta</taxon>
        <taxon>Embryophyta</taxon>
        <taxon>Marchantiophyta</taxon>
        <taxon>Marchantiopsida</taxon>
        <taxon>Marchantiidae</taxon>
        <taxon>Marchantiales</taxon>
        <taxon>Ricciaceae</taxon>
        <taxon>Riccia</taxon>
    </lineage>
</organism>
<dbReference type="EMBL" id="JBJQOH010000006">
    <property type="protein sequence ID" value="KAL3684776.1"/>
    <property type="molecule type" value="Genomic_DNA"/>
</dbReference>
<proteinExistence type="predicted"/>
<comment type="caution">
    <text evidence="2">The sequence shown here is derived from an EMBL/GenBank/DDBJ whole genome shotgun (WGS) entry which is preliminary data.</text>
</comment>
<dbReference type="Proteomes" id="UP001633002">
    <property type="component" value="Unassembled WGS sequence"/>
</dbReference>
<feature type="compositionally biased region" description="Polar residues" evidence="1">
    <location>
        <begin position="87"/>
        <end position="107"/>
    </location>
</feature>
<accession>A0ABD3H3Z8</accession>
<name>A0ABD3H3Z8_9MARC</name>
<sequence>MSTRLMRLTSAMVNLLDRTESLSRFNPLLIKERIESGFYLFILPDYMLPYRSMGANTVGEAVNSFVLWDIASVHHIPQKPLSRHQEQSVPIPNDSPLTDTEFPSTIPSPAEEGEASSRERQKNVKAEDQLYFKLRKNWSNMEVTLLSMLESLPIADGIIFLPFSSSCVDGVEVGEQYAGVLVSNVLNEVDSSIIARDLPNFVPDDPLTISWPILHLRINSNGAILGHLYKAFEDADSRGEQVDEGDTSGKKKRAYHSVKRSKPNPEVQLKEKLSQKKMSLQTFYNYEGAYKLGQRIGFHGNHGKCKGFRSLLLRVE</sequence>
<dbReference type="AlphaFoldDB" id="A0ABD3H3Z8"/>
<feature type="compositionally biased region" description="Basic residues" evidence="1">
    <location>
        <begin position="250"/>
        <end position="262"/>
    </location>
</feature>
<feature type="region of interest" description="Disordered" evidence="1">
    <location>
        <begin position="79"/>
        <end position="122"/>
    </location>
</feature>
<reference evidence="2 3" key="1">
    <citation type="submission" date="2024-09" db="EMBL/GenBank/DDBJ databases">
        <title>Chromosome-scale assembly of Riccia sorocarpa.</title>
        <authorList>
            <person name="Paukszto L."/>
        </authorList>
    </citation>
    <scope>NUCLEOTIDE SEQUENCE [LARGE SCALE GENOMIC DNA]</scope>
    <source>
        <strain evidence="2">LP-2024</strain>
        <tissue evidence="2">Aerial parts of the thallus</tissue>
    </source>
</reference>
<evidence type="ECO:0000313" key="2">
    <source>
        <dbReference type="EMBL" id="KAL3684776.1"/>
    </source>
</evidence>
<evidence type="ECO:0000313" key="3">
    <source>
        <dbReference type="Proteomes" id="UP001633002"/>
    </source>
</evidence>
<feature type="region of interest" description="Disordered" evidence="1">
    <location>
        <begin position="239"/>
        <end position="265"/>
    </location>
</feature>
<keyword evidence="3" id="KW-1185">Reference proteome</keyword>
<protein>
    <submittedName>
        <fullName evidence="2">Uncharacterized protein</fullName>
    </submittedName>
</protein>
<gene>
    <name evidence="2" type="ORF">R1sor_002798</name>
</gene>